<evidence type="ECO:0000256" key="1">
    <source>
        <dbReference type="ARBA" id="ARBA00022726"/>
    </source>
</evidence>
<dbReference type="Pfam" id="PF00571">
    <property type="entry name" value="CBS"/>
    <property type="match status" value="2"/>
</dbReference>
<evidence type="ECO:0000256" key="4">
    <source>
        <dbReference type="ARBA" id="ARBA00023002"/>
    </source>
</evidence>
<dbReference type="KEGG" id="tfa:BW733_02390"/>
<dbReference type="InterPro" id="IPR000644">
    <property type="entry name" value="CBS_dom"/>
</dbReference>
<dbReference type="SMART" id="SM01240">
    <property type="entry name" value="IMPDH"/>
    <property type="match status" value="1"/>
</dbReference>
<evidence type="ECO:0000256" key="6">
    <source>
        <dbReference type="HAMAP-Rule" id="MF_02250"/>
    </source>
</evidence>
<dbReference type="SUPFAM" id="SSF54631">
    <property type="entry name" value="CBS-domain pair"/>
    <property type="match status" value="1"/>
</dbReference>
<evidence type="ECO:0000256" key="7">
    <source>
        <dbReference type="PIRSR" id="PIRSR000130-3"/>
    </source>
</evidence>
<dbReference type="OrthoDB" id="9805398at2"/>
<keyword evidence="8" id="KW-0630">Potassium</keyword>
<protein>
    <recommendedName>
        <fullName evidence="6">GMP reductase</fullName>
        <ecNumber evidence="6">1.7.1.7</ecNumber>
    </recommendedName>
    <alternativeName>
        <fullName evidence="6">Guanosine 5'-monophosphate reductase</fullName>
        <shortName evidence="6">GMPR</shortName>
    </alternativeName>
</protein>
<evidence type="ECO:0000256" key="2">
    <source>
        <dbReference type="ARBA" id="ARBA00022737"/>
    </source>
</evidence>
<feature type="domain" description="CBS" evidence="10">
    <location>
        <begin position="153"/>
        <end position="209"/>
    </location>
</feature>
<comment type="pathway">
    <text evidence="6">Purine metabolism; IMP biosynthesis via salvage pathway.</text>
</comment>
<feature type="binding site" evidence="7">
    <location>
        <begin position="245"/>
        <end position="247"/>
    </location>
    <ligand>
        <name>NAD(+)</name>
        <dbReference type="ChEBI" id="CHEBI:57540"/>
    </ligand>
</feature>
<dbReference type="EMBL" id="CP019607">
    <property type="protein sequence ID" value="AQP49851.1"/>
    <property type="molecule type" value="Genomic_DNA"/>
</dbReference>
<keyword evidence="2" id="KW-0677">Repeat</keyword>
<name>A0A1Q2CUS8_9ACTN</name>
<evidence type="ECO:0000256" key="5">
    <source>
        <dbReference type="ARBA" id="ARBA00023122"/>
    </source>
</evidence>
<comment type="catalytic activity">
    <reaction evidence="6">
        <text>IMP + NH4(+) + NADP(+) = GMP + NADPH + 2 H(+)</text>
        <dbReference type="Rhea" id="RHEA:17185"/>
        <dbReference type="ChEBI" id="CHEBI:15378"/>
        <dbReference type="ChEBI" id="CHEBI:28938"/>
        <dbReference type="ChEBI" id="CHEBI:57783"/>
        <dbReference type="ChEBI" id="CHEBI:58053"/>
        <dbReference type="ChEBI" id="CHEBI:58115"/>
        <dbReference type="ChEBI" id="CHEBI:58349"/>
        <dbReference type="EC" id="1.7.1.7"/>
    </reaction>
</comment>
<accession>A0A1Q2CUS8</accession>
<feature type="binding site" evidence="6">
    <location>
        <begin position="303"/>
        <end position="305"/>
    </location>
    <ligand>
        <name>NADP(+)</name>
        <dbReference type="ChEBI" id="CHEBI:58349"/>
    </ligand>
</feature>
<dbReference type="PANTHER" id="PTHR43170">
    <property type="entry name" value="GMP REDUCTASE"/>
    <property type="match status" value="1"/>
</dbReference>
<feature type="binding site" description="in other chain" evidence="8">
    <location>
        <position position="305"/>
    </location>
    <ligand>
        <name>K(+)</name>
        <dbReference type="ChEBI" id="CHEBI:29103"/>
        <note>ligand shared between two tetrameric partners</note>
    </ligand>
</feature>
<dbReference type="NCBIfam" id="TIGR01303">
    <property type="entry name" value="IMP_DH_rel_1"/>
    <property type="match status" value="1"/>
</dbReference>
<dbReference type="SMART" id="SM00116">
    <property type="entry name" value="CBS"/>
    <property type="match status" value="2"/>
</dbReference>
<dbReference type="GO" id="GO:0003938">
    <property type="term" value="F:IMP dehydrogenase activity"/>
    <property type="evidence" value="ECO:0007669"/>
    <property type="project" value="InterPro"/>
</dbReference>
<comment type="function">
    <text evidence="6">Involved in the purine-salvage pathway. Catalyzes the NADPH-dependent conversion of GMP to IMP.</text>
</comment>
<dbReference type="InterPro" id="IPR001093">
    <property type="entry name" value="IMP_DH_GMPRt"/>
</dbReference>
<dbReference type="Pfam" id="PF00478">
    <property type="entry name" value="IMPDH"/>
    <property type="match status" value="1"/>
</dbReference>
<dbReference type="FunFam" id="3.20.20.70:FF:000424">
    <property type="entry name" value="Inosine-5'-monophosphate dehydrogenase 2"/>
    <property type="match status" value="1"/>
</dbReference>
<dbReference type="STRING" id="399497.BW733_02390"/>
<reference evidence="11 12" key="1">
    <citation type="journal article" date="2008" name="Int. J. Syst. Evol. Microbiol.">
        <title>Tessaracoccus flavescens sp. nov., isolated from marine sediment.</title>
        <authorList>
            <person name="Lee D.W."/>
            <person name="Lee S.D."/>
        </authorList>
    </citation>
    <scope>NUCLEOTIDE SEQUENCE [LARGE SCALE GENOMIC DNA]</scope>
    <source>
        <strain evidence="11 12">SST-39T</strain>
    </source>
</reference>
<dbReference type="GO" id="GO:0032264">
    <property type="term" value="P:IMP salvage"/>
    <property type="evidence" value="ECO:0007669"/>
    <property type="project" value="UniProtKB-UniRule"/>
</dbReference>
<dbReference type="InterPro" id="IPR050139">
    <property type="entry name" value="GMP_reductase"/>
</dbReference>
<dbReference type="Proteomes" id="UP000188235">
    <property type="component" value="Chromosome"/>
</dbReference>
<keyword evidence="1 6" id="KW-0660">Purine salvage</keyword>
<comment type="similarity">
    <text evidence="6">Belongs to the IMPDH/GMPR family. GuaB1 subfamily.</text>
</comment>
<comment type="cofactor">
    <cofactor evidence="6">
        <name>a monovalent cation</name>
        <dbReference type="ChEBI" id="CHEBI:60242"/>
    </cofactor>
</comment>
<evidence type="ECO:0000313" key="12">
    <source>
        <dbReference type="Proteomes" id="UP000188235"/>
    </source>
</evidence>
<dbReference type="AlphaFoldDB" id="A0A1Q2CUS8"/>
<dbReference type="GO" id="GO:0006166">
    <property type="term" value="P:purine ribonucleoside salvage"/>
    <property type="evidence" value="ECO:0007669"/>
    <property type="project" value="UniProtKB-KW"/>
</dbReference>
<dbReference type="PIRSF" id="PIRSF000130">
    <property type="entry name" value="IMPDH"/>
    <property type="match status" value="1"/>
</dbReference>
<sequence>MHFLDERPAYDLTYNDVFMAPSRSSVSSRLDVDLTSTDGLATPTPLVAANMTAVSGRRMAETMARRGGLAIFPQDIPADVVAASIRKVKDASPVFDTAVTVSPDTTVGETLSLIAKRAHGVAVVIDADRRVLGLVTPNDATGADRFAQAKDVMTTDVTRVPAETTPASVFELLSEQHQKVAVAVAPEGRLVGVMTPKGALRSAIYAPALDHEGRLRAGVAVGINGDVPAKVRAALEGRADVIVMDTAHGHQEKMISALGLAREVRDAFASETGRTILLVAGNVVTAGGVNDLIDAGADILKVGVGPGAMCTTRMQTGVGRPQFSAVLECAEAAGQRGKSTWADGGVRHPRDVALALAAGAGSVMIGSWFAGTHESTGEQLVDAQGRSYKESFGMASARAVRQRTREQSAFERARAAMFEEGISSSRMYLDPRRPGVEDLIDWITSGVRSSCTYAGARSLSEFAERAVIGVQSGSGYEEGRPLDRSW</sequence>
<dbReference type="EC" id="1.7.1.7" evidence="6"/>
<keyword evidence="12" id="KW-1185">Reference proteome</keyword>
<dbReference type="PANTHER" id="PTHR43170:SF5">
    <property type="entry name" value="GMP REDUCTASE"/>
    <property type="match status" value="1"/>
</dbReference>
<dbReference type="Gene3D" id="3.20.20.70">
    <property type="entry name" value="Aldolase class I"/>
    <property type="match status" value="1"/>
</dbReference>
<keyword evidence="3 6" id="KW-0521">NADP</keyword>
<dbReference type="NCBIfam" id="NF005869">
    <property type="entry name" value="PRK07807.1"/>
    <property type="match status" value="1"/>
</dbReference>
<dbReference type="SUPFAM" id="SSF51412">
    <property type="entry name" value="Inosine monophosphate dehydrogenase (IMPDH)"/>
    <property type="match status" value="1"/>
</dbReference>
<feature type="binding site" evidence="7">
    <location>
        <begin position="303"/>
        <end position="305"/>
    </location>
    <ligand>
        <name>NAD(+)</name>
        <dbReference type="ChEBI" id="CHEBI:57540"/>
    </ligand>
</feature>
<dbReference type="InterPro" id="IPR046342">
    <property type="entry name" value="CBS_dom_sf"/>
</dbReference>
<dbReference type="InterPro" id="IPR005990">
    <property type="entry name" value="IMP_DH"/>
</dbReference>
<dbReference type="InterPro" id="IPR013785">
    <property type="entry name" value="Aldolase_TIM"/>
</dbReference>
<feature type="active site" description="Thioimidate intermediate" evidence="6">
    <location>
        <position position="310"/>
    </location>
</feature>
<feature type="binding site" evidence="6">
    <location>
        <begin position="245"/>
        <end position="247"/>
    </location>
    <ligand>
        <name>NADP(+)</name>
        <dbReference type="ChEBI" id="CHEBI:58349"/>
    </ligand>
</feature>
<keyword evidence="7" id="KW-0520">NAD</keyword>
<evidence type="ECO:0000256" key="3">
    <source>
        <dbReference type="ARBA" id="ARBA00022857"/>
    </source>
</evidence>
<evidence type="ECO:0000259" key="10">
    <source>
        <dbReference type="PROSITE" id="PS51371"/>
    </source>
</evidence>
<evidence type="ECO:0000256" key="8">
    <source>
        <dbReference type="PIRSR" id="PIRSR000130-4"/>
    </source>
</evidence>
<dbReference type="GO" id="GO:0005829">
    <property type="term" value="C:cytosol"/>
    <property type="evidence" value="ECO:0007669"/>
    <property type="project" value="TreeGrafter"/>
</dbReference>
<organism evidence="11 12">
    <name type="scientific">Tessaracoccus flavescens</name>
    <dbReference type="NCBI Taxonomy" id="399497"/>
    <lineage>
        <taxon>Bacteria</taxon>
        <taxon>Bacillati</taxon>
        <taxon>Actinomycetota</taxon>
        <taxon>Actinomycetes</taxon>
        <taxon>Propionibacteriales</taxon>
        <taxon>Propionibacteriaceae</taxon>
        <taxon>Tessaracoccus</taxon>
    </lineage>
</organism>
<dbReference type="PROSITE" id="PS51371">
    <property type="entry name" value="CBS"/>
    <property type="match status" value="2"/>
</dbReference>
<dbReference type="GO" id="GO:0003920">
    <property type="term" value="F:GMP reductase activity"/>
    <property type="evidence" value="ECO:0007669"/>
    <property type="project" value="UniProtKB-UniRule"/>
</dbReference>
<dbReference type="CDD" id="cd00381">
    <property type="entry name" value="IMPDH"/>
    <property type="match status" value="1"/>
</dbReference>
<keyword evidence="4 6" id="KW-0560">Oxidoreductase</keyword>
<feature type="domain" description="CBS" evidence="10">
    <location>
        <begin position="91"/>
        <end position="152"/>
    </location>
</feature>
<dbReference type="InterPro" id="IPR005991">
    <property type="entry name" value="GUAB1"/>
</dbReference>
<evidence type="ECO:0000313" key="11">
    <source>
        <dbReference type="EMBL" id="AQP49851.1"/>
    </source>
</evidence>
<gene>
    <name evidence="6" type="primary">guaB1</name>
    <name evidence="11" type="ORF">BW733_02390</name>
</gene>
<keyword evidence="5 9" id="KW-0129">CBS domain</keyword>
<dbReference type="HAMAP" id="MF_02250">
    <property type="entry name" value="GMPR_GuaB1"/>
    <property type="match status" value="1"/>
</dbReference>
<feature type="binding site" description="in other chain" evidence="8">
    <location>
        <position position="310"/>
    </location>
    <ligand>
        <name>K(+)</name>
        <dbReference type="ChEBI" id="CHEBI:29103"/>
        <note>ligand shared between two tetrameric partners</note>
    </ligand>
</feature>
<dbReference type="CDD" id="cd02205">
    <property type="entry name" value="CBS_pair_SF"/>
    <property type="match status" value="1"/>
</dbReference>
<evidence type="ECO:0000256" key="9">
    <source>
        <dbReference type="PROSITE-ProRule" id="PRU00703"/>
    </source>
</evidence>
<feature type="binding site" description="in other chain" evidence="8">
    <location>
        <position position="307"/>
    </location>
    <ligand>
        <name>K(+)</name>
        <dbReference type="ChEBI" id="CHEBI:29103"/>
        <note>ligand shared between two tetrameric partners</note>
    </ligand>
</feature>
<proteinExistence type="inferred from homology"/>